<dbReference type="Gene3D" id="3.40.250.10">
    <property type="entry name" value="Rhodanese-like domain"/>
    <property type="match status" value="1"/>
</dbReference>
<dbReference type="Proteomes" id="UP000186684">
    <property type="component" value="Unassembled WGS sequence"/>
</dbReference>
<dbReference type="PANTHER" id="PTHR43855:SF1">
    <property type="entry name" value="THIOSULFATE SULFURTRANSFERASE"/>
    <property type="match status" value="1"/>
</dbReference>
<evidence type="ECO:0000256" key="1">
    <source>
        <dbReference type="ARBA" id="ARBA00022737"/>
    </source>
</evidence>
<reference evidence="5" key="1">
    <citation type="submission" date="2017-01" db="EMBL/GenBank/DDBJ databases">
        <authorList>
            <person name="Varghese N."/>
            <person name="Submissions S."/>
        </authorList>
    </citation>
    <scope>NUCLEOTIDE SEQUENCE [LARGE SCALE GENOMIC DNA]</scope>
    <source>
        <strain evidence="5">DSM 29430</strain>
    </source>
</reference>
<name>A0A1N7NA72_9RHOB</name>
<dbReference type="SUPFAM" id="SSF52821">
    <property type="entry name" value="Rhodanese/Cell cycle control phosphatase"/>
    <property type="match status" value="1"/>
</dbReference>
<feature type="domain" description="Rhodanese" evidence="3">
    <location>
        <begin position="37"/>
        <end position="153"/>
    </location>
</feature>
<dbReference type="PROSITE" id="PS50206">
    <property type="entry name" value="RHODANESE_3"/>
    <property type="match status" value="1"/>
</dbReference>
<dbReference type="GO" id="GO:0016740">
    <property type="term" value="F:transferase activity"/>
    <property type="evidence" value="ECO:0007669"/>
    <property type="project" value="UniProtKB-KW"/>
</dbReference>
<dbReference type="PANTHER" id="PTHR43855">
    <property type="entry name" value="THIOSULFATE SULFURTRANSFERASE"/>
    <property type="match status" value="1"/>
</dbReference>
<sequence length="201" mass="21606">MHSFLRLSVAACVLLSASAAFAADPLVDVDWVKANLDAEDVVFVDLRPKPSYLEAHIPGAVHTQYGGLEDEWRTKVGAVRGLVRDHDLIAEHLGEIGISNDDHVVLIPAGTSSSDMGAATRIYWTMNYLGHDEVSILNGGMAAYVAVLDADKKPRNPLQAGAVDVDEEDFVAMPRPEMLLSAEVVEGLAAPGRIARRQSHG</sequence>
<gene>
    <name evidence="4" type="ORF">SAMN05421759_107129</name>
</gene>
<evidence type="ECO:0000259" key="3">
    <source>
        <dbReference type="PROSITE" id="PS50206"/>
    </source>
</evidence>
<evidence type="ECO:0000313" key="4">
    <source>
        <dbReference type="EMBL" id="SIS95287.1"/>
    </source>
</evidence>
<dbReference type="Pfam" id="PF00581">
    <property type="entry name" value="Rhodanese"/>
    <property type="match status" value="1"/>
</dbReference>
<dbReference type="STRING" id="633194.SAMN05421759_107129"/>
<evidence type="ECO:0000313" key="5">
    <source>
        <dbReference type="Proteomes" id="UP000186684"/>
    </source>
</evidence>
<feature type="signal peptide" evidence="2">
    <location>
        <begin position="1"/>
        <end position="22"/>
    </location>
</feature>
<keyword evidence="2" id="KW-0732">Signal</keyword>
<dbReference type="SMART" id="SM00450">
    <property type="entry name" value="RHOD"/>
    <property type="match status" value="1"/>
</dbReference>
<dbReference type="RefSeq" id="WP_083950597.1">
    <property type="nucleotide sequence ID" value="NZ_FTOQ01000007.1"/>
</dbReference>
<keyword evidence="5" id="KW-1185">Reference proteome</keyword>
<organism evidence="4 5">
    <name type="scientific">Roseivivax lentus</name>
    <dbReference type="NCBI Taxonomy" id="633194"/>
    <lineage>
        <taxon>Bacteria</taxon>
        <taxon>Pseudomonadati</taxon>
        <taxon>Pseudomonadota</taxon>
        <taxon>Alphaproteobacteria</taxon>
        <taxon>Rhodobacterales</taxon>
        <taxon>Roseobacteraceae</taxon>
        <taxon>Roseivivax</taxon>
    </lineage>
</organism>
<dbReference type="InterPro" id="IPR001763">
    <property type="entry name" value="Rhodanese-like_dom"/>
</dbReference>
<keyword evidence="4" id="KW-0670">Pyruvate</keyword>
<dbReference type="OrthoDB" id="9781034at2"/>
<proteinExistence type="predicted"/>
<dbReference type="InterPro" id="IPR036873">
    <property type="entry name" value="Rhodanese-like_dom_sf"/>
</dbReference>
<dbReference type="EMBL" id="FTOQ01000007">
    <property type="protein sequence ID" value="SIS95287.1"/>
    <property type="molecule type" value="Genomic_DNA"/>
</dbReference>
<dbReference type="InterPro" id="IPR051126">
    <property type="entry name" value="Thiosulfate_sulfurtransferase"/>
</dbReference>
<protein>
    <submittedName>
        <fullName evidence="4">Thiosulfate/3-mercaptopyruvate sulfurtransferase</fullName>
    </submittedName>
</protein>
<evidence type="ECO:0000256" key="2">
    <source>
        <dbReference type="SAM" id="SignalP"/>
    </source>
</evidence>
<keyword evidence="1" id="KW-0677">Repeat</keyword>
<keyword evidence="4" id="KW-0808">Transferase</keyword>
<accession>A0A1N7NA72</accession>
<feature type="chain" id="PRO_5012456042" evidence="2">
    <location>
        <begin position="23"/>
        <end position="201"/>
    </location>
</feature>
<dbReference type="CDD" id="cd01448">
    <property type="entry name" value="TST_Repeat_1"/>
    <property type="match status" value="1"/>
</dbReference>
<dbReference type="AlphaFoldDB" id="A0A1N7NA72"/>